<comment type="caution">
    <text evidence="2">The sequence shown here is derived from an EMBL/GenBank/DDBJ whole genome shotgun (WGS) entry which is preliminary data.</text>
</comment>
<dbReference type="AlphaFoldDB" id="A0A9P5PJQ5"/>
<evidence type="ECO:0000313" key="2">
    <source>
        <dbReference type="EMBL" id="KAF9064477.1"/>
    </source>
</evidence>
<feature type="compositionally biased region" description="Low complexity" evidence="1">
    <location>
        <begin position="384"/>
        <end position="393"/>
    </location>
</feature>
<name>A0A9P5PJQ5_9AGAR</name>
<dbReference type="EMBL" id="JADNRY010000122">
    <property type="protein sequence ID" value="KAF9064477.1"/>
    <property type="molecule type" value="Genomic_DNA"/>
</dbReference>
<organism evidence="2 3">
    <name type="scientific">Rhodocollybia butyracea</name>
    <dbReference type="NCBI Taxonomy" id="206335"/>
    <lineage>
        <taxon>Eukaryota</taxon>
        <taxon>Fungi</taxon>
        <taxon>Dikarya</taxon>
        <taxon>Basidiomycota</taxon>
        <taxon>Agaricomycotina</taxon>
        <taxon>Agaricomycetes</taxon>
        <taxon>Agaricomycetidae</taxon>
        <taxon>Agaricales</taxon>
        <taxon>Marasmiineae</taxon>
        <taxon>Omphalotaceae</taxon>
        <taxon>Rhodocollybia</taxon>
    </lineage>
</organism>
<keyword evidence="3" id="KW-1185">Reference proteome</keyword>
<feature type="compositionally biased region" description="Basic and acidic residues" evidence="1">
    <location>
        <begin position="102"/>
        <end position="116"/>
    </location>
</feature>
<protein>
    <submittedName>
        <fullName evidence="2">Uncharacterized protein</fullName>
    </submittedName>
</protein>
<dbReference type="OrthoDB" id="2685034at2759"/>
<feature type="region of interest" description="Disordered" evidence="1">
    <location>
        <begin position="66"/>
        <end position="118"/>
    </location>
</feature>
<reference evidence="2" key="1">
    <citation type="submission" date="2020-11" db="EMBL/GenBank/DDBJ databases">
        <authorList>
            <consortium name="DOE Joint Genome Institute"/>
            <person name="Ahrendt S."/>
            <person name="Riley R."/>
            <person name="Andreopoulos W."/>
            <person name="Labutti K."/>
            <person name="Pangilinan J."/>
            <person name="Ruiz-Duenas F.J."/>
            <person name="Barrasa J.M."/>
            <person name="Sanchez-Garcia M."/>
            <person name="Camarero S."/>
            <person name="Miyauchi S."/>
            <person name="Serrano A."/>
            <person name="Linde D."/>
            <person name="Babiker R."/>
            <person name="Drula E."/>
            <person name="Ayuso-Fernandez I."/>
            <person name="Pacheco R."/>
            <person name="Padilla G."/>
            <person name="Ferreira P."/>
            <person name="Barriuso J."/>
            <person name="Kellner H."/>
            <person name="Castanera R."/>
            <person name="Alfaro M."/>
            <person name="Ramirez L."/>
            <person name="Pisabarro A.G."/>
            <person name="Kuo A."/>
            <person name="Tritt A."/>
            <person name="Lipzen A."/>
            <person name="He G."/>
            <person name="Yan M."/>
            <person name="Ng V."/>
            <person name="Cullen D."/>
            <person name="Martin F."/>
            <person name="Rosso M.-N."/>
            <person name="Henrissat B."/>
            <person name="Hibbett D."/>
            <person name="Martinez A.T."/>
            <person name="Grigoriev I.V."/>
        </authorList>
    </citation>
    <scope>NUCLEOTIDE SEQUENCE</scope>
    <source>
        <strain evidence="2">AH 40177</strain>
    </source>
</reference>
<evidence type="ECO:0000313" key="3">
    <source>
        <dbReference type="Proteomes" id="UP000772434"/>
    </source>
</evidence>
<gene>
    <name evidence="2" type="ORF">BDP27DRAFT_1425765</name>
</gene>
<dbReference type="Proteomes" id="UP000772434">
    <property type="component" value="Unassembled WGS sequence"/>
</dbReference>
<feature type="region of interest" description="Disordered" evidence="1">
    <location>
        <begin position="264"/>
        <end position="393"/>
    </location>
</feature>
<accession>A0A9P5PJQ5</accession>
<sequence length="515" mass="58455">MIYTKGPEYPLTPAASQTAQHPYMYGYYPTPPYRHPATPNSEEGVLVHPPGLAFPGYPTHTAIPNPRAYVPLEHPPLVSIPTQPSPTKSHKQPSEQGSSQQGEKRKKTEVEKEGTHWSDSAKSQFYERLLAPNRDETFEKLREFKSATLKKIGIELFPKKTFHSVTGLWDRSFRVYKNICALEGVTVGGGDGDEQDVDGKNNDTEEMKMYRKQLAWAKRTGKEVGTLKAEEIDKWYSKGWFQLFNNWYELTNLVLRYHESPNVSHPIPRHSNGDLSEDDKSPTGNGGDSDEDAELDQLDNDDQDLGIPTQQMQFDDDDNNFQLGANEWPPSPGREILNYDENFRSDSDVPSTKTLATPAAPKSMAKPVPKPAKTPKLDSKTPKSAGASVAAASSELLTKQSGYLDERVAQTKIQLALLREKEMRESTQEDERVVLEQKREQREEEEQKARQDMDRQRLEREAEQWEYQKKQDEEKQIMEKDKRRFDAAQAILQMPNVSDALKDAANEALLSILHP</sequence>
<feature type="compositionally biased region" description="Acidic residues" evidence="1">
    <location>
        <begin position="288"/>
        <end position="304"/>
    </location>
</feature>
<proteinExistence type="predicted"/>
<evidence type="ECO:0000256" key="1">
    <source>
        <dbReference type="SAM" id="MobiDB-lite"/>
    </source>
</evidence>
<feature type="region of interest" description="Disordered" evidence="1">
    <location>
        <begin position="420"/>
        <end position="480"/>
    </location>
</feature>